<proteinExistence type="predicted"/>
<name>A0A2M6YD31_9BACT</name>
<evidence type="ECO:0000313" key="2">
    <source>
        <dbReference type="EMBL" id="PIU24591.1"/>
    </source>
</evidence>
<dbReference type="AlphaFoldDB" id="A0A2M6YD31"/>
<dbReference type="InterPro" id="IPR017896">
    <property type="entry name" value="4Fe4S_Fe-S-bd"/>
</dbReference>
<organism evidence="2 3">
    <name type="scientific">Candidatus Berkelbacteria bacterium CG08_land_8_20_14_0_20_39_8</name>
    <dbReference type="NCBI Taxonomy" id="1974511"/>
    <lineage>
        <taxon>Bacteria</taxon>
        <taxon>Candidatus Berkelbacteria</taxon>
    </lineage>
</organism>
<evidence type="ECO:0000313" key="3">
    <source>
        <dbReference type="Proteomes" id="UP000229896"/>
    </source>
</evidence>
<accession>A0A2M6YD31</accession>
<reference evidence="3" key="1">
    <citation type="submission" date="2017-09" db="EMBL/GenBank/DDBJ databases">
        <title>Depth-based differentiation of microbial function through sediment-hosted aquifers and enrichment of novel symbionts in the deep terrestrial subsurface.</title>
        <authorList>
            <person name="Probst A.J."/>
            <person name="Ladd B."/>
            <person name="Jarett J.K."/>
            <person name="Geller-Mcgrath D.E."/>
            <person name="Sieber C.M.K."/>
            <person name="Emerson J.B."/>
            <person name="Anantharaman K."/>
            <person name="Thomas B.C."/>
            <person name="Malmstrom R."/>
            <person name="Stieglmeier M."/>
            <person name="Klingl A."/>
            <person name="Woyke T."/>
            <person name="Ryan C.M."/>
            <person name="Banfield J.F."/>
        </authorList>
    </citation>
    <scope>NUCLEOTIDE SEQUENCE [LARGE SCALE GENOMIC DNA]</scope>
</reference>
<dbReference type="PROSITE" id="PS51379">
    <property type="entry name" value="4FE4S_FER_2"/>
    <property type="match status" value="1"/>
</dbReference>
<evidence type="ECO:0000259" key="1">
    <source>
        <dbReference type="PROSITE" id="PS51379"/>
    </source>
</evidence>
<dbReference type="SUPFAM" id="SSF54862">
    <property type="entry name" value="4Fe-4S ferredoxins"/>
    <property type="match status" value="1"/>
</dbReference>
<feature type="domain" description="4Fe-4S ferredoxin-type" evidence="1">
    <location>
        <begin position="5"/>
        <end position="23"/>
    </location>
</feature>
<comment type="caution">
    <text evidence="2">The sequence shown here is derived from an EMBL/GenBank/DDBJ whole genome shotgun (WGS) entry which is preliminary data.</text>
</comment>
<dbReference type="Pfam" id="PF13370">
    <property type="entry name" value="Fer4_13"/>
    <property type="match status" value="1"/>
</dbReference>
<dbReference type="Proteomes" id="UP000229896">
    <property type="component" value="Unassembled WGS sequence"/>
</dbReference>
<protein>
    <submittedName>
        <fullName evidence="2">Ferredoxin</fullName>
    </submittedName>
</protein>
<gene>
    <name evidence="2" type="ORF">COT12_00250</name>
</gene>
<dbReference type="EMBL" id="PEXI01000011">
    <property type="protein sequence ID" value="PIU24591.1"/>
    <property type="molecule type" value="Genomic_DNA"/>
</dbReference>
<sequence length="63" mass="6915">MVKGSDFEIDKEKCIGCGTCFTTELFHPDKQGKAEPIADAETEEYTASEVVEICPQEAISEKS</sequence>
<dbReference type="Gene3D" id="3.30.70.20">
    <property type="match status" value="1"/>
</dbReference>